<dbReference type="InterPro" id="IPR013766">
    <property type="entry name" value="Thioredoxin_domain"/>
</dbReference>
<evidence type="ECO:0000313" key="6">
    <source>
        <dbReference type="EMBL" id="CAB5231338.1"/>
    </source>
</evidence>
<gene>
    <name evidence="4" type="ORF">UFOVP1131_74</name>
    <name evidence="5" type="ORF">UFOVP1245_112</name>
    <name evidence="6" type="ORF">UFOVP1582_66</name>
    <name evidence="3" type="ORF">UFOVP966_88</name>
</gene>
<evidence type="ECO:0000313" key="4">
    <source>
        <dbReference type="EMBL" id="CAB4184960.1"/>
    </source>
</evidence>
<dbReference type="SUPFAM" id="SSF52833">
    <property type="entry name" value="Thioredoxin-like"/>
    <property type="match status" value="1"/>
</dbReference>
<evidence type="ECO:0000256" key="1">
    <source>
        <dbReference type="SAM" id="Coils"/>
    </source>
</evidence>
<evidence type="ECO:0000313" key="5">
    <source>
        <dbReference type="EMBL" id="CAB4192879.1"/>
    </source>
</evidence>
<dbReference type="InterPro" id="IPR036249">
    <property type="entry name" value="Thioredoxin-like_sf"/>
</dbReference>
<organism evidence="4">
    <name type="scientific">uncultured Caudovirales phage</name>
    <dbReference type="NCBI Taxonomy" id="2100421"/>
    <lineage>
        <taxon>Viruses</taxon>
        <taxon>Duplodnaviria</taxon>
        <taxon>Heunggongvirae</taxon>
        <taxon>Uroviricota</taxon>
        <taxon>Caudoviricetes</taxon>
        <taxon>Peduoviridae</taxon>
        <taxon>Maltschvirus</taxon>
        <taxon>Maltschvirus maltsch</taxon>
    </lineage>
</organism>
<name>A0A6J5QJZ7_9CAUD</name>
<dbReference type="EMBL" id="LR798428">
    <property type="protein sequence ID" value="CAB5231338.1"/>
    <property type="molecule type" value="Genomic_DNA"/>
</dbReference>
<dbReference type="Pfam" id="PF00085">
    <property type="entry name" value="Thioredoxin"/>
    <property type="match status" value="1"/>
</dbReference>
<dbReference type="CDD" id="cd02947">
    <property type="entry name" value="TRX_family"/>
    <property type="match status" value="1"/>
</dbReference>
<proteinExistence type="predicted"/>
<dbReference type="Gene3D" id="3.40.30.10">
    <property type="entry name" value="Glutaredoxin"/>
    <property type="match status" value="1"/>
</dbReference>
<feature type="coiled-coil region" evidence="1">
    <location>
        <begin position="148"/>
        <end position="175"/>
    </location>
</feature>
<evidence type="ECO:0000259" key="2">
    <source>
        <dbReference type="Pfam" id="PF00085"/>
    </source>
</evidence>
<reference evidence="4" key="1">
    <citation type="submission" date="2020-05" db="EMBL/GenBank/DDBJ databases">
        <authorList>
            <person name="Chiriac C."/>
            <person name="Salcher M."/>
            <person name="Ghai R."/>
            <person name="Kavagutti S V."/>
        </authorList>
    </citation>
    <scope>NUCLEOTIDE SEQUENCE</scope>
</reference>
<sequence>MPHTIDAPINDHLSPWDRLLHSESHNGHVLYYFSSTECTFCQKAYPWIEAIERKYAESNLKVIAVDTIKNADIATSASVTGVPVLIMTAGGNSINRVVGWGDGSERDIETRLGLTDIFQTKPGLDARGSDPTCEGCGKKDDSAIAELAENLAVELQSIRREIVDLRRIMLNERENNGG</sequence>
<feature type="domain" description="Thioredoxin" evidence="2">
    <location>
        <begin position="25"/>
        <end position="100"/>
    </location>
</feature>
<dbReference type="EMBL" id="LR797185">
    <property type="protein sequence ID" value="CAB4192879.1"/>
    <property type="molecule type" value="Genomic_DNA"/>
</dbReference>
<protein>
    <submittedName>
        <fullName evidence="4">TRX_family domain containing protein</fullName>
    </submittedName>
</protein>
<dbReference type="EMBL" id="LR797071">
    <property type="protein sequence ID" value="CAB4184960.1"/>
    <property type="molecule type" value="Genomic_DNA"/>
</dbReference>
<keyword evidence="1" id="KW-0175">Coiled coil</keyword>
<evidence type="ECO:0000313" key="3">
    <source>
        <dbReference type="EMBL" id="CAB4174888.1"/>
    </source>
</evidence>
<dbReference type="EMBL" id="LR796919">
    <property type="protein sequence ID" value="CAB4174888.1"/>
    <property type="molecule type" value="Genomic_DNA"/>
</dbReference>
<accession>A0A6J5QJZ7</accession>